<feature type="non-terminal residue" evidence="12">
    <location>
        <position position="321"/>
    </location>
</feature>
<evidence type="ECO:0000256" key="6">
    <source>
        <dbReference type="ARBA" id="ARBA00023235"/>
    </source>
</evidence>
<dbReference type="GO" id="GO:0000725">
    <property type="term" value="P:recombinational repair"/>
    <property type="evidence" value="ECO:0007669"/>
    <property type="project" value="TreeGrafter"/>
</dbReference>
<keyword evidence="6" id="KW-0413">Isomerase</keyword>
<dbReference type="PROSITE" id="PS51198">
    <property type="entry name" value="UVRD_HELICASE_ATP_BIND"/>
    <property type="match status" value="1"/>
</dbReference>
<evidence type="ECO:0000256" key="2">
    <source>
        <dbReference type="ARBA" id="ARBA00022741"/>
    </source>
</evidence>
<comment type="catalytic activity">
    <reaction evidence="9">
        <text>ATP + H2O = ADP + phosphate + H(+)</text>
        <dbReference type="Rhea" id="RHEA:13065"/>
        <dbReference type="ChEBI" id="CHEBI:15377"/>
        <dbReference type="ChEBI" id="CHEBI:15378"/>
        <dbReference type="ChEBI" id="CHEBI:30616"/>
        <dbReference type="ChEBI" id="CHEBI:43474"/>
        <dbReference type="ChEBI" id="CHEBI:456216"/>
        <dbReference type="EC" id="5.6.2.4"/>
    </reaction>
</comment>
<dbReference type="PANTHER" id="PTHR11070">
    <property type="entry name" value="UVRD / RECB / PCRA DNA HELICASE FAMILY MEMBER"/>
    <property type="match status" value="1"/>
</dbReference>
<accession>A0A656DBK6</accession>
<proteinExistence type="inferred from homology"/>
<name>A0A656DBK6_KRYT1</name>
<dbReference type="InterPro" id="IPR014016">
    <property type="entry name" value="UvrD-like_ATP-bd"/>
</dbReference>
<keyword evidence="5 10" id="KW-0067">ATP-binding</keyword>
<dbReference type="AlphaFoldDB" id="A0A656DBK6"/>
<dbReference type="PANTHER" id="PTHR11070:SF3">
    <property type="entry name" value="DNA 3'-5' HELICASE"/>
    <property type="match status" value="1"/>
</dbReference>
<feature type="binding site" evidence="10">
    <location>
        <begin position="11"/>
        <end position="18"/>
    </location>
    <ligand>
        <name>ATP</name>
        <dbReference type="ChEBI" id="CHEBI:30616"/>
    </ligand>
</feature>
<evidence type="ECO:0000256" key="7">
    <source>
        <dbReference type="ARBA" id="ARBA00034617"/>
    </source>
</evidence>
<dbReference type="InterPro" id="IPR014017">
    <property type="entry name" value="DNA_helicase_UvrD-like_C"/>
</dbReference>
<dbReference type="Gene3D" id="1.10.10.160">
    <property type="match status" value="1"/>
</dbReference>
<dbReference type="GO" id="GO:0005524">
    <property type="term" value="F:ATP binding"/>
    <property type="evidence" value="ECO:0007669"/>
    <property type="project" value="UniProtKB-UniRule"/>
</dbReference>
<dbReference type="EC" id="5.6.2.4" evidence="8"/>
<evidence type="ECO:0000256" key="4">
    <source>
        <dbReference type="ARBA" id="ARBA00022806"/>
    </source>
</evidence>
<evidence type="ECO:0000256" key="8">
    <source>
        <dbReference type="ARBA" id="ARBA00034808"/>
    </source>
</evidence>
<evidence type="ECO:0000256" key="1">
    <source>
        <dbReference type="ARBA" id="ARBA00009922"/>
    </source>
</evidence>
<dbReference type="InterPro" id="IPR027417">
    <property type="entry name" value="P-loop_NTPase"/>
</dbReference>
<keyword evidence="2 10" id="KW-0547">Nucleotide-binding</keyword>
<dbReference type="Pfam" id="PF00580">
    <property type="entry name" value="UvrD-helicase"/>
    <property type="match status" value="1"/>
</dbReference>
<organism evidence="12 13">
    <name type="scientific">Kryptobacter tengchongensis</name>
    <dbReference type="NCBI Taxonomy" id="1643429"/>
    <lineage>
        <taxon>Bacteria</taxon>
        <taxon>Pseudomonadati</taxon>
        <taxon>Candidatus Kryptoniota</taxon>
        <taxon>Candidatus Kryptobacter</taxon>
    </lineage>
</organism>
<dbReference type="EMBL" id="CZVU01000149">
    <property type="protein sequence ID" value="CUT05940.1"/>
    <property type="molecule type" value="Genomic_DNA"/>
</dbReference>
<dbReference type="Proteomes" id="UP000243065">
    <property type="component" value="Unassembled WGS sequence"/>
</dbReference>
<dbReference type="SUPFAM" id="SSF52540">
    <property type="entry name" value="P-loop containing nucleoside triphosphate hydrolases"/>
    <property type="match status" value="1"/>
</dbReference>
<dbReference type="OrthoDB" id="9810135at2"/>
<comment type="similarity">
    <text evidence="1">Belongs to the helicase family. UvrD subfamily.</text>
</comment>
<evidence type="ECO:0000313" key="13">
    <source>
        <dbReference type="Proteomes" id="UP000243065"/>
    </source>
</evidence>
<dbReference type="GO" id="GO:0043138">
    <property type="term" value="F:3'-5' DNA helicase activity"/>
    <property type="evidence" value="ECO:0007669"/>
    <property type="project" value="UniProtKB-EC"/>
</dbReference>
<evidence type="ECO:0000256" key="9">
    <source>
        <dbReference type="ARBA" id="ARBA00048988"/>
    </source>
</evidence>
<keyword evidence="4 10" id="KW-0347">Helicase</keyword>
<dbReference type="GO" id="GO:0005829">
    <property type="term" value="C:cytosol"/>
    <property type="evidence" value="ECO:0007669"/>
    <property type="project" value="TreeGrafter"/>
</dbReference>
<evidence type="ECO:0000259" key="11">
    <source>
        <dbReference type="PROSITE" id="PS51198"/>
    </source>
</evidence>
<feature type="domain" description="UvrD-like helicase ATP-binding" evidence="11">
    <location>
        <begin position="1"/>
        <end position="274"/>
    </location>
</feature>
<evidence type="ECO:0000256" key="5">
    <source>
        <dbReference type="ARBA" id="ARBA00022840"/>
    </source>
</evidence>
<dbReference type="Pfam" id="PF13361">
    <property type="entry name" value="UvrD_C"/>
    <property type="match status" value="1"/>
</dbReference>
<evidence type="ECO:0000313" key="12">
    <source>
        <dbReference type="EMBL" id="CUT05940.1"/>
    </source>
</evidence>
<reference evidence="12 13" key="1">
    <citation type="submission" date="2015-11" db="EMBL/GenBank/DDBJ databases">
        <authorList>
            <person name="Varghese N."/>
        </authorList>
    </citation>
    <scope>NUCLEOTIDE SEQUENCE [LARGE SCALE GENOMIC DNA]</scope>
    <source>
        <strain evidence="12 13">JGI-24</strain>
    </source>
</reference>
<sequence>MTLEGPVLVIAGAGTGKTRTITYRVARLVEIGVNPESILLLTFTRKAAQEMLNRASILLDARCDRVSGGTFHSFANLTLRRYAHLLKYDNSFTILDQGDAEDVINLLRTQEGYDRAKVRFPRKQTLYEIYSKSINTETPIEEIVLNEFPHYYEQTDDILKLFRIYNSYKSKHNLMDYDDLLLNLKRLLEEFEDVRKKLSNQYKYIMIDEYQDTNRLQADIVRLLGMEHRNVMAVGDDSQSIYAFRGANFRNIMDFPKDFPETKIIKLEENYRSTQPILNLANEIIDKAREKYTKVLYTKKPGGELPVIVIAPSENHQSKFV</sequence>
<dbReference type="GO" id="GO:0016787">
    <property type="term" value="F:hydrolase activity"/>
    <property type="evidence" value="ECO:0007669"/>
    <property type="project" value="UniProtKB-UniRule"/>
</dbReference>
<gene>
    <name evidence="12" type="ORF">JGI24_01797</name>
</gene>
<dbReference type="GO" id="GO:0003677">
    <property type="term" value="F:DNA binding"/>
    <property type="evidence" value="ECO:0007669"/>
    <property type="project" value="InterPro"/>
</dbReference>
<dbReference type="Gene3D" id="3.40.50.300">
    <property type="entry name" value="P-loop containing nucleotide triphosphate hydrolases"/>
    <property type="match status" value="2"/>
</dbReference>
<comment type="catalytic activity">
    <reaction evidence="7">
        <text>Couples ATP hydrolysis with the unwinding of duplex DNA by translocating in the 3'-5' direction.</text>
        <dbReference type="EC" id="5.6.2.4"/>
    </reaction>
</comment>
<dbReference type="InterPro" id="IPR013986">
    <property type="entry name" value="DExx_box_DNA_helicase_dom_sf"/>
</dbReference>
<dbReference type="InterPro" id="IPR000212">
    <property type="entry name" value="DNA_helicase_UvrD/REP"/>
</dbReference>
<protein>
    <recommendedName>
        <fullName evidence="8">DNA 3'-5' helicase</fullName>
        <ecNumber evidence="8">5.6.2.4</ecNumber>
    </recommendedName>
</protein>
<keyword evidence="13" id="KW-1185">Reference proteome</keyword>
<evidence type="ECO:0000256" key="10">
    <source>
        <dbReference type="PROSITE-ProRule" id="PRU00560"/>
    </source>
</evidence>
<keyword evidence="3 10" id="KW-0378">Hydrolase</keyword>
<dbReference type="CDD" id="cd17932">
    <property type="entry name" value="DEXQc_UvrD"/>
    <property type="match status" value="1"/>
</dbReference>
<evidence type="ECO:0000256" key="3">
    <source>
        <dbReference type="ARBA" id="ARBA00022801"/>
    </source>
</evidence>